<dbReference type="Proteomes" id="UP001501414">
    <property type="component" value="Unassembled WGS sequence"/>
</dbReference>
<evidence type="ECO:0000256" key="2">
    <source>
        <dbReference type="SAM" id="Phobius"/>
    </source>
</evidence>
<keyword evidence="2" id="KW-1133">Transmembrane helix</keyword>
<proteinExistence type="predicted"/>
<sequence length="267" mass="27302">MDCAATLSSQVDGLVEVAVRRPGRAGDAGWWAAALDRPARDLDDGWVRRAGPPMRRASAPRALGRPGQRVTHITHAGSPICGPVLVSAASAALDAVPGHRPPRSRRSGAPLPRRSGPSRARRSGRAVRPRRSGPARRPPGSGVAGLLVSGALLPGTLLPGTLLPGTLLPGALLSGLLGAGRLLPAAGPGLLLVLSGLVLLGGAGIAARSRAARVARAREIAHRVRAAVLAAADRELIRRTLDAELVVGGRSAPWHRTPSGPGTHRAA</sequence>
<feature type="compositionally biased region" description="Low complexity" evidence="1">
    <location>
        <begin position="107"/>
        <end position="118"/>
    </location>
</feature>
<protein>
    <submittedName>
        <fullName evidence="3">Uncharacterized protein</fullName>
    </submittedName>
</protein>
<name>A0ABN1YC55_9PSEU</name>
<keyword evidence="2" id="KW-0472">Membrane</keyword>
<feature type="transmembrane region" description="Helical" evidence="2">
    <location>
        <begin position="140"/>
        <end position="162"/>
    </location>
</feature>
<evidence type="ECO:0000313" key="4">
    <source>
        <dbReference type="Proteomes" id="UP001501414"/>
    </source>
</evidence>
<feature type="transmembrane region" description="Helical" evidence="2">
    <location>
        <begin position="182"/>
        <end position="207"/>
    </location>
</feature>
<gene>
    <name evidence="3" type="ORF">GCM10009613_65170</name>
</gene>
<dbReference type="EMBL" id="BAAAJK010000063">
    <property type="protein sequence ID" value="GAA1403695.1"/>
    <property type="molecule type" value="Genomic_DNA"/>
</dbReference>
<evidence type="ECO:0000313" key="3">
    <source>
        <dbReference type="EMBL" id="GAA1403695.1"/>
    </source>
</evidence>
<keyword evidence="2" id="KW-0812">Transmembrane</keyword>
<comment type="caution">
    <text evidence="3">The sequence shown here is derived from an EMBL/GenBank/DDBJ whole genome shotgun (WGS) entry which is preliminary data.</text>
</comment>
<organism evidence="3 4">
    <name type="scientific">Pseudonocardia kongjuensis</name>
    <dbReference type="NCBI Taxonomy" id="102227"/>
    <lineage>
        <taxon>Bacteria</taxon>
        <taxon>Bacillati</taxon>
        <taxon>Actinomycetota</taxon>
        <taxon>Actinomycetes</taxon>
        <taxon>Pseudonocardiales</taxon>
        <taxon>Pseudonocardiaceae</taxon>
        <taxon>Pseudonocardia</taxon>
    </lineage>
</organism>
<evidence type="ECO:0000256" key="1">
    <source>
        <dbReference type="SAM" id="MobiDB-lite"/>
    </source>
</evidence>
<feature type="region of interest" description="Disordered" evidence="1">
    <location>
        <begin position="95"/>
        <end position="142"/>
    </location>
</feature>
<feature type="compositionally biased region" description="Basic residues" evidence="1">
    <location>
        <begin position="119"/>
        <end position="134"/>
    </location>
</feature>
<feature type="region of interest" description="Disordered" evidence="1">
    <location>
        <begin position="46"/>
        <end position="66"/>
    </location>
</feature>
<accession>A0ABN1YC55</accession>
<reference evidence="3 4" key="1">
    <citation type="journal article" date="2019" name="Int. J. Syst. Evol. Microbiol.">
        <title>The Global Catalogue of Microorganisms (GCM) 10K type strain sequencing project: providing services to taxonomists for standard genome sequencing and annotation.</title>
        <authorList>
            <consortium name="The Broad Institute Genomics Platform"/>
            <consortium name="The Broad Institute Genome Sequencing Center for Infectious Disease"/>
            <person name="Wu L."/>
            <person name="Ma J."/>
        </authorList>
    </citation>
    <scope>NUCLEOTIDE SEQUENCE [LARGE SCALE GENOMIC DNA]</scope>
    <source>
        <strain evidence="3 4">JCM 11896</strain>
    </source>
</reference>
<keyword evidence="4" id="KW-1185">Reference proteome</keyword>